<evidence type="ECO:0000313" key="4">
    <source>
        <dbReference type="Proteomes" id="UP000069705"/>
    </source>
</evidence>
<evidence type="ECO:0000256" key="2">
    <source>
        <dbReference type="SAM" id="Phobius"/>
    </source>
</evidence>
<proteinExistence type="predicted"/>
<sequence length="72" mass="7238">MAERAAKQIQKPTETEGFTIMTKFTKALALPILSAGVFGAVALGLAGTAAAQGPQGSGNLYSPDTYATPAPA</sequence>
<name>A0A117IFF0_MYCFO</name>
<reference evidence="3 4" key="1">
    <citation type="journal article" date="2016" name="Genome Announc.">
        <title>Draft Genome Sequences of Five Rapidly Growing Mycobacterium Species, M. thermoresistibile, M. fortuitum subsp. acetamidolyticum, M. canariasense, M. brisbanense, and M. novocastrense.</title>
        <authorList>
            <person name="Katahira K."/>
            <person name="Ogura Y."/>
            <person name="Gotoh Y."/>
            <person name="Hayashi T."/>
        </authorList>
    </citation>
    <scope>NUCLEOTIDE SEQUENCE [LARGE SCALE GENOMIC DNA]</scope>
    <source>
        <strain evidence="3 4">JCM6368</strain>
    </source>
</reference>
<reference evidence="4" key="2">
    <citation type="submission" date="2016-02" db="EMBL/GenBank/DDBJ databases">
        <title>Draft genome sequence of five rapidly growing Mycobacterium species.</title>
        <authorList>
            <person name="Katahira K."/>
            <person name="Gotou Y."/>
            <person name="Iida K."/>
            <person name="Ogura Y."/>
            <person name="Hayashi T."/>
        </authorList>
    </citation>
    <scope>NUCLEOTIDE SEQUENCE [LARGE SCALE GENOMIC DNA]</scope>
    <source>
        <strain evidence="4">JCM6368</strain>
    </source>
</reference>
<organism evidence="3 4">
    <name type="scientific">Mycolicibacterium fortuitum subsp. acetamidolyticum</name>
    <dbReference type="NCBI Taxonomy" id="144550"/>
    <lineage>
        <taxon>Bacteria</taxon>
        <taxon>Bacillati</taxon>
        <taxon>Actinomycetota</taxon>
        <taxon>Actinomycetes</taxon>
        <taxon>Mycobacteriales</taxon>
        <taxon>Mycobacteriaceae</taxon>
        <taxon>Mycolicibacterium</taxon>
    </lineage>
</organism>
<evidence type="ECO:0000313" key="3">
    <source>
        <dbReference type="EMBL" id="GAT04194.1"/>
    </source>
</evidence>
<accession>A0A117IFF0</accession>
<comment type="caution">
    <text evidence="3">The sequence shown here is derived from an EMBL/GenBank/DDBJ whole genome shotgun (WGS) entry which is preliminary data.</text>
</comment>
<keyword evidence="2" id="KW-0472">Membrane</keyword>
<feature type="transmembrane region" description="Helical" evidence="2">
    <location>
        <begin position="28"/>
        <end position="51"/>
    </location>
</feature>
<feature type="region of interest" description="Disordered" evidence="1">
    <location>
        <begin position="50"/>
        <end position="72"/>
    </location>
</feature>
<dbReference type="AlphaFoldDB" id="A0A117IFF0"/>
<dbReference type="Proteomes" id="UP000069705">
    <property type="component" value="Unassembled WGS sequence"/>
</dbReference>
<keyword evidence="2" id="KW-1133">Transmembrane helix</keyword>
<protein>
    <submittedName>
        <fullName evidence="3">Uncharacterized protein</fullName>
    </submittedName>
</protein>
<keyword evidence="2" id="KW-0812">Transmembrane</keyword>
<dbReference type="EMBL" id="BCSZ01000039">
    <property type="protein sequence ID" value="GAT04194.1"/>
    <property type="molecule type" value="Genomic_DNA"/>
</dbReference>
<gene>
    <name evidence="3" type="ORF">RMCFA_4305</name>
</gene>
<evidence type="ECO:0000256" key="1">
    <source>
        <dbReference type="SAM" id="MobiDB-lite"/>
    </source>
</evidence>